<dbReference type="SMART" id="SM00060">
    <property type="entry name" value="FN3"/>
    <property type="match status" value="2"/>
</dbReference>
<evidence type="ECO:0000313" key="6">
    <source>
        <dbReference type="Proteomes" id="UP001230051"/>
    </source>
</evidence>
<keyword evidence="6" id="KW-1185">Reference proteome</keyword>
<dbReference type="Gene3D" id="3.30.160.60">
    <property type="entry name" value="Classic Zinc Finger"/>
    <property type="match status" value="1"/>
</dbReference>
<dbReference type="Pfam" id="PF00041">
    <property type="entry name" value="fn3"/>
    <property type="match status" value="1"/>
</dbReference>
<accession>A0AAD8FY33</accession>
<proteinExistence type="predicted"/>
<evidence type="ECO:0000259" key="3">
    <source>
        <dbReference type="PROSITE" id="PS50188"/>
    </source>
</evidence>
<feature type="compositionally biased region" description="Basic and acidic residues" evidence="2">
    <location>
        <begin position="154"/>
        <end position="191"/>
    </location>
</feature>
<dbReference type="AlphaFoldDB" id="A0AAD8FY33"/>
<gene>
    <name evidence="5" type="ORF">AOXY_G24358</name>
</gene>
<dbReference type="Pfam" id="PF00622">
    <property type="entry name" value="SPRY"/>
    <property type="match status" value="1"/>
</dbReference>
<feature type="region of interest" description="Disordered" evidence="2">
    <location>
        <begin position="1"/>
        <end position="20"/>
    </location>
</feature>
<sequence>MSNEDVEAIPPSSSPAMLDETTKEYLFSTDDGILSKASAEAQVPTAHLDIGPEGLSFYNMDLYESRERLDIFTEELSSSRTEEEQFTAMEDSNESRPRTEEEEYDLYTAEVSEMARQYGIWDDKEDMEMGFQTQEPFVMVTQKQEPAIQGIKTWGEEPVKGEPKEGGAGEKRDSIHKTPAVDEGGSMEHHKPCYPSEGDEPQSHEQYVGQRQYSEEAFEEEEWEEEGSQPMKASRGDTQIGEFVGFSAKTQEDLTMDMDNPEDGFRASEHTHDLEEGQPGAQAGGEDEVPDVFCLECKIAIRAFDKVFGSHKDHQVTKLSIAAEDTKVEIHKTMCKLEEQIAQMENFASHLEEIFITVEENFGRQEQNLEQHYNEVIQTLTQRYEEKTLGLEDEKKQKLEKLYSQLVNCGKTLDISKDLIEAAQEICRNEDKLAFLQVAVPTVERIEEYTASDPDLKLSASLEFENDAIDFSDVRQMMDSINIVPAPSAPVINPQTPNSSTSTSVRVCWSLFSDDTVEYYELYYKPVLEGTTADENEEQDASMVEVKETYCTVLNLVPNTQYEFWVTALNTTGISPASERAVYMTVPSPPVIKKKLCRSCPNAALIRWESGNTNPVDSYTVELCEISRERSETAVTESIVGIPTYESIIQLLSGRSYLIYVRAVNIGGPSERSDPVVIYTTGTFFRLNEDTAHPSLAISEDGFTMFYGDEYTELNDITFSDNTFSRCVAIMGELIPIRGKHYWEVEVEEHTEYRLGVAYEDTQRNGYLGANNTSWCMRHVMTPSRHKYEFLHNGSTPDIRITMHPKRIGVSLDYETGKLAFFNTDLSQHIYTYKCHFLHYVHPCFALEKPGALTVHNGIEAPEYITFS</sequence>
<dbReference type="InterPro" id="IPR036116">
    <property type="entry name" value="FN3_sf"/>
</dbReference>
<dbReference type="InterPro" id="IPR003961">
    <property type="entry name" value="FN3_dom"/>
</dbReference>
<dbReference type="SUPFAM" id="SSF57845">
    <property type="entry name" value="B-box zinc-binding domain"/>
    <property type="match status" value="1"/>
</dbReference>
<dbReference type="CDD" id="cd00063">
    <property type="entry name" value="FN3"/>
    <property type="match status" value="2"/>
</dbReference>
<protein>
    <recommendedName>
        <fullName evidence="7">Fibronectin type III and SPRY domain-containing protein 2</fullName>
    </recommendedName>
</protein>
<dbReference type="CDD" id="cd12899">
    <property type="entry name" value="SPRY_PRY_TRIM76_like"/>
    <property type="match status" value="1"/>
</dbReference>
<dbReference type="InterPro" id="IPR043136">
    <property type="entry name" value="B30.2/SPRY_sf"/>
</dbReference>
<dbReference type="PRINTS" id="PR01407">
    <property type="entry name" value="BUTYPHLNCDUF"/>
</dbReference>
<dbReference type="InterPro" id="IPR003879">
    <property type="entry name" value="Butyrophylin_SPRY"/>
</dbReference>
<dbReference type="PROSITE" id="PS50188">
    <property type="entry name" value="B302_SPRY"/>
    <property type="match status" value="1"/>
</dbReference>
<dbReference type="InterPro" id="IPR013320">
    <property type="entry name" value="ConA-like_dom_sf"/>
</dbReference>
<evidence type="ECO:0008006" key="7">
    <source>
        <dbReference type="Google" id="ProtNLM"/>
    </source>
</evidence>
<dbReference type="SUPFAM" id="SSF49265">
    <property type="entry name" value="Fibronectin type III"/>
    <property type="match status" value="1"/>
</dbReference>
<feature type="domain" description="Fibronectin type-III" evidence="4">
    <location>
        <begin position="490"/>
        <end position="588"/>
    </location>
</feature>
<organism evidence="5 6">
    <name type="scientific">Acipenser oxyrinchus oxyrinchus</name>
    <dbReference type="NCBI Taxonomy" id="40147"/>
    <lineage>
        <taxon>Eukaryota</taxon>
        <taxon>Metazoa</taxon>
        <taxon>Chordata</taxon>
        <taxon>Craniata</taxon>
        <taxon>Vertebrata</taxon>
        <taxon>Euteleostomi</taxon>
        <taxon>Actinopterygii</taxon>
        <taxon>Chondrostei</taxon>
        <taxon>Acipenseriformes</taxon>
        <taxon>Acipenseridae</taxon>
        <taxon>Acipenser</taxon>
    </lineage>
</organism>
<dbReference type="InterPro" id="IPR013783">
    <property type="entry name" value="Ig-like_fold"/>
</dbReference>
<dbReference type="EMBL" id="JAGXEW010000025">
    <property type="protein sequence ID" value="KAK1158116.1"/>
    <property type="molecule type" value="Genomic_DNA"/>
</dbReference>
<feature type="region of interest" description="Disordered" evidence="2">
    <location>
        <begin position="257"/>
        <end position="287"/>
    </location>
</feature>
<dbReference type="PROSITE" id="PS50853">
    <property type="entry name" value="FN3"/>
    <property type="match status" value="2"/>
</dbReference>
<dbReference type="InterPro" id="IPR001870">
    <property type="entry name" value="B30.2/SPRY"/>
</dbReference>
<evidence type="ECO:0000256" key="2">
    <source>
        <dbReference type="SAM" id="MobiDB-lite"/>
    </source>
</evidence>
<evidence type="ECO:0000259" key="4">
    <source>
        <dbReference type="PROSITE" id="PS50853"/>
    </source>
</evidence>
<feature type="compositionally biased region" description="Acidic residues" evidence="2">
    <location>
        <begin position="216"/>
        <end position="227"/>
    </location>
</feature>
<evidence type="ECO:0000256" key="1">
    <source>
        <dbReference type="ARBA" id="ARBA00023054"/>
    </source>
</evidence>
<dbReference type="PANTHER" id="PTHR24099">
    <property type="entry name" value="E3 UBIQUITIN-PROTEIN LIGASE TRIM36-RELATED"/>
    <property type="match status" value="1"/>
</dbReference>
<evidence type="ECO:0000313" key="5">
    <source>
        <dbReference type="EMBL" id="KAK1158116.1"/>
    </source>
</evidence>
<dbReference type="Gene3D" id="2.60.120.920">
    <property type="match status" value="1"/>
</dbReference>
<keyword evidence="1" id="KW-0175">Coiled coil</keyword>
<dbReference type="PANTHER" id="PTHR24099:SF6">
    <property type="entry name" value="FIBRONECTIN TYPE III AND SPRY DOMAIN-CONTAINING PROTEIN 2"/>
    <property type="match status" value="1"/>
</dbReference>
<dbReference type="Proteomes" id="UP001230051">
    <property type="component" value="Unassembled WGS sequence"/>
</dbReference>
<name>A0AAD8FY33_ACIOX</name>
<feature type="region of interest" description="Disordered" evidence="2">
    <location>
        <begin position="150"/>
        <end position="235"/>
    </location>
</feature>
<feature type="domain" description="B30.2/SPRY" evidence="3">
    <location>
        <begin position="665"/>
        <end position="864"/>
    </location>
</feature>
<feature type="compositionally biased region" description="Basic and acidic residues" evidence="2">
    <location>
        <begin position="263"/>
        <end position="275"/>
    </location>
</feature>
<dbReference type="InterPro" id="IPR050617">
    <property type="entry name" value="E3_ligase_FN3/SPRY"/>
</dbReference>
<feature type="region of interest" description="Disordered" evidence="2">
    <location>
        <begin position="75"/>
        <end position="103"/>
    </location>
</feature>
<comment type="caution">
    <text evidence="5">The sequence shown here is derived from an EMBL/GenBank/DDBJ whole genome shotgun (WGS) entry which is preliminary data.</text>
</comment>
<dbReference type="InterPro" id="IPR003877">
    <property type="entry name" value="SPRY_dom"/>
</dbReference>
<dbReference type="SMART" id="SM00449">
    <property type="entry name" value="SPRY"/>
    <property type="match status" value="1"/>
</dbReference>
<dbReference type="SUPFAM" id="SSF49899">
    <property type="entry name" value="Concanavalin A-like lectins/glucanases"/>
    <property type="match status" value="1"/>
</dbReference>
<feature type="domain" description="Fibronectin type-III" evidence="4">
    <location>
        <begin position="589"/>
        <end position="683"/>
    </location>
</feature>
<dbReference type="Gene3D" id="2.60.40.10">
    <property type="entry name" value="Immunoglobulins"/>
    <property type="match status" value="2"/>
</dbReference>
<reference evidence="5" key="1">
    <citation type="submission" date="2022-02" db="EMBL/GenBank/DDBJ databases">
        <title>Atlantic sturgeon de novo genome assembly.</title>
        <authorList>
            <person name="Stock M."/>
            <person name="Klopp C."/>
            <person name="Guiguen Y."/>
            <person name="Cabau C."/>
            <person name="Parinello H."/>
            <person name="Santidrian Yebra-Pimentel E."/>
            <person name="Kuhl H."/>
            <person name="Dirks R.P."/>
            <person name="Guessner J."/>
            <person name="Wuertz S."/>
            <person name="Du K."/>
            <person name="Schartl M."/>
        </authorList>
    </citation>
    <scope>NUCLEOTIDE SEQUENCE</scope>
    <source>
        <strain evidence="5">STURGEONOMICS-FGT-2020</strain>
        <tissue evidence="5">Whole blood</tissue>
    </source>
</reference>